<sequence length="122" mass="13975">MNVRKEDYSLIQKHKSTYIRHLSLSSNVITQSIISHLSKLTIPLEKLVVDIVTNTGWKNGNIHRLENDVGCPLQWSICFLHINEIQFRLIFLHIDGQIAGAFNRLIGQPLSTKNSLWSIMNP</sequence>
<dbReference type="AlphaFoldDB" id="A0AAV4QZS0"/>
<gene>
    <name evidence="1" type="primary">AVEN_65118_1</name>
    <name evidence="1" type="ORF">CEXT_251721</name>
</gene>
<accession>A0AAV4QZS0</accession>
<evidence type="ECO:0000313" key="2">
    <source>
        <dbReference type="Proteomes" id="UP001054945"/>
    </source>
</evidence>
<proteinExistence type="predicted"/>
<keyword evidence="2" id="KW-1185">Reference proteome</keyword>
<comment type="caution">
    <text evidence="1">The sequence shown here is derived from an EMBL/GenBank/DDBJ whole genome shotgun (WGS) entry which is preliminary data.</text>
</comment>
<reference evidence="1 2" key="1">
    <citation type="submission" date="2021-06" db="EMBL/GenBank/DDBJ databases">
        <title>Caerostris extrusa draft genome.</title>
        <authorList>
            <person name="Kono N."/>
            <person name="Arakawa K."/>
        </authorList>
    </citation>
    <scope>NUCLEOTIDE SEQUENCE [LARGE SCALE GENOMIC DNA]</scope>
</reference>
<dbReference type="Proteomes" id="UP001054945">
    <property type="component" value="Unassembled WGS sequence"/>
</dbReference>
<protein>
    <submittedName>
        <fullName evidence="1">Uncharacterized protein</fullName>
    </submittedName>
</protein>
<organism evidence="1 2">
    <name type="scientific">Caerostris extrusa</name>
    <name type="common">Bark spider</name>
    <name type="synonym">Caerostris bankana</name>
    <dbReference type="NCBI Taxonomy" id="172846"/>
    <lineage>
        <taxon>Eukaryota</taxon>
        <taxon>Metazoa</taxon>
        <taxon>Ecdysozoa</taxon>
        <taxon>Arthropoda</taxon>
        <taxon>Chelicerata</taxon>
        <taxon>Arachnida</taxon>
        <taxon>Araneae</taxon>
        <taxon>Araneomorphae</taxon>
        <taxon>Entelegynae</taxon>
        <taxon>Araneoidea</taxon>
        <taxon>Araneidae</taxon>
        <taxon>Caerostris</taxon>
    </lineage>
</organism>
<dbReference type="EMBL" id="BPLR01006956">
    <property type="protein sequence ID" value="GIY13542.1"/>
    <property type="molecule type" value="Genomic_DNA"/>
</dbReference>
<evidence type="ECO:0000313" key="1">
    <source>
        <dbReference type="EMBL" id="GIY13542.1"/>
    </source>
</evidence>
<name>A0AAV4QZS0_CAEEX</name>